<gene>
    <name evidence="2" type="ORF">C7S18_19215</name>
</gene>
<dbReference type="RefSeq" id="WP_106893085.1">
    <property type="nucleotide sequence ID" value="NZ_CP027860.1"/>
</dbReference>
<dbReference type="OrthoDB" id="869379at2"/>
<feature type="domain" description="GPI inositol-deacylase PGAP1-like alpha/beta" evidence="1">
    <location>
        <begin position="226"/>
        <end position="287"/>
    </location>
</feature>
<dbReference type="Gene3D" id="3.40.50.1820">
    <property type="entry name" value="alpha/beta hydrolase"/>
    <property type="match status" value="1"/>
</dbReference>
<dbReference type="AlphaFoldDB" id="A0A2P1PWC8"/>
<name>A0A2P1PWC8_9GAMM</name>
<accession>A0A2P1PWC8</accession>
<reference evidence="2 3" key="2">
    <citation type="submission" date="2018-03" db="EMBL/GenBank/DDBJ databases">
        <authorList>
            <person name="Keele B.F."/>
        </authorList>
    </citation>
    <scope>NUCLEOTIDE SEQUENCE [LARGE SCALE GENOMIC DNA]</scope>
    <source>
        <strain evidence="2 3">D13</strain>
    </source>
</reference>
<dbReference type="Pfam" id="PF07819">
    <property type="entry name" value="PGAP1"/>
    <property type="match status" value="1"/>
</dbReference>
<sequence>MPRIHSAFRMPRLPDRAAVGQSAGTGWIDDLRGALRLGVDAALGVTDVVEHLHESIRSVRAPISTAGKTKTNGITGFVYRNVRSVMHGVGFGIDGVLRPLNGLLPGSKDHDTRNLLVAIINGIHGDHLEATGNPLAIPMTLRVEGQQIDVRSPVASLTQSLGRAPRSKLIVLIHGLCMNDGQWRRNGYSHADRFRTEVAADVLHLHYNSGRHIHDNGAALAVLLDSLISNWNDAPPDLVLIGHSMGGLVARSACAQSAESRWLRQVTQMIVLGSPHHGAPLERGGFHLDQILGLSPYLSPFAKIGKTRSAGIQDLRHGRILPGDPRPVPLPSHIPCFAMAARLDPVDHERANQFIGDGLVPLASALGDHPDPAWQLGIPAARRQIMRDRGHLELLWDEQVGATLVRWLVHEKVRRRA</sequence>
<dbReference type="Proteomes" id="UP000241074">
    <property type="component" value="Chromosome"/>
</dbReference>
<protein>
    <submittedName>
        <fullName evidence="2">Permease</fullName>
    </submittedName>
</protein>
<proteinExistence type="predicted"/>
<dbReference type="GO" id="GO:0016788">
    <property type="term" value="F:hydrolase activity, acting on ester bonds"/>
    <property type="evidence" value="ECO:0007669"/>
    <property type="project" value="InterPro"/>
</dbReference>
<reference evidence="2 3" key="1">
    <citation type="submission" date="2018-03" db="EMBL/GenBank/DDBJ databases">
        <title>Ahniella affigens gen. nov., sp. nov., a gammaproteobacterium isolated from sandy soil near a stream.</title>
        <authorList>
            <person name="Ko Y."/>
            <person name="Kim J.-H."/>
        </authorList>
    </citation>
    <scope>NUCLEOTIDE SEQUENCE [LARGE SCALE GENOMIC DNA]</scope>
    <source>
        <strain evidence="2 3">D13</strain>
    </source>
</reference>
<evidence type="ECO:0000313" key="2">
    <source>
        <dbReference type="EMBL" id="AVP99165.1"/>
    </source>
</evidence>
<dbReference type="SUPFAM" id="SSF53474">
    <property type="entry name" value="alpha/beta-Hydrolases"/>
    <property type="match status" value="1"/>
</dbReference>
<dbReference type="InterPro" id="IPR029058">
    <property type="entry name" value="AB_hydrolase_fold"/>
</dbReference>
<dbReference type="KEGG" id="xba:C7S18_19215"/>
<evidence type="ECO:0000259" key="1">
    <source>
        <dbReference type="Pfam" id="PF07819"/>
    </source>
</evidence>
<dbReference type="InterPro" id="IPR012908">
    <property type="entry name" value="PGAP1-ab_dom-like"/>
</dbReference>
<organism evidence="2 3">
    <name type="scientific">Ahniella affigens</name>
    <dbReference type="NCBI Taxonomy" id="2021234"/>
    <lineage>
        <taxon>Bacteria</taxon>
        <taxon>Pseudomonadati</taxon>
        <taxon>Pseudomonadota</taxon>
        <taxon>Gammaproteobacteria</taxon>
        <taxon>Lysobacterales</taxon>
        <taxon>Rhodanobacteraceae</taxon>
        <taxon>Ahniella</taxon>
    </lineage>
</organism>
<dbReference type="EMBL" id="CP027860">
    <property type="protein sequence ID" value="AVP99165.1"/>
    <property type="molecule type" value="Genomic_DNA"/>
</dbReference>
<keyword evidence="3" id="KW-1185">Reference proteome</keyword>
<evidence type="ECO:0000313" key="3">
    <source>
        <dbReference type="Proteomes" id="UP000241074"/>
    </source>
</evidence>